<dbReference type="NCBIfam" id="TIGR03467">
    <property type="entry name" value="HpnE"/>
    <property type="match status" value="1"/>
</dbReference>
<evidence type="ECO:0000313" key="3">
    <source>
        <dbReference type="Proteomes" id="UP000005089"/>
    </source>
</evidence>
<dbReference type="GO" id="GO:0016491">
    <property type="term" value="F:oxidoreductase activity"/>
    <property type="evidence" value="ECO:0007669"/>
    <property type="project" value="InterPro"/>
</dbReference>
<dbReference type="HOGENOM" id="CLU_022687_2_1_4"/>
<dbReference type="SUPFAM" id="SSF51905">
    <property type="entry name" value="FAD/NAD(P)-binding domain"/>
    <property type="match status" value="1"/>
</dbReference>
<feature type="domain" description="Amine oxidase" evidence="1">
    <location>
        <begin position="13"/>
        <end position="430"/>
    </location>
</feature>
<dbReference type="PROSITE" id="PS51257">
    <property type="entry name" value="PROKAR_LIPOPROTEIN"/>
    <property type="match status" value="1"/>
</dbReference>
<protein>
    <submittedName>
        <fullName evidence="2">Squalene-associated FAD-dependent desaturase</fullName>
    </submittedName>
</protein>
<dbReference type="Proteomes" id="UP000005089">
    <property type="component" value="Unassembled WGS sequence"/>
</dbReference>
<gene>
    <name evidence="2" type="primary">hpnE</name>
    <name evidence="2" type="ORF">OFBG_00961</name>
</gene>
<dbReference type="STRING" id="847.BRW83_1188"/>
<sequence>MNDRVAIIGAGWAGCASAVEAIDNGFDVTLFEASRIPGGRARKTVIEGMTLDNGQHILLGAYSKTLQMMAQVGIDTDAAFLRLPLQMHYPPLSGAMNFETPRLPAPLHLAVGLFKTKGLAWEDKIALARFFTACRHIRWDIGTDRPLVRLLEQFWQTPRLYGLLWRPLCMASMNTTPEKASAQVFLSILKDSLGARRHASDMLLPKMDLSAIFPEKAIDHLTRHGGKIRMGETVRELDHDETGWTVNGDGNQRYDAVIVATSAAGAASLLKDKIDVSLLSQFEFEPISTCYLKYPESVRLDRPFYALTDNPDKKEWGQYVFDRGHLMHDQPGLLAVVVSVSSAVDEADKGTLDADIARQLAKAFKRPELEKPLWSRIITEKRATFSCTPGLERPAAVTEKNGLFLAGDYLRKDYPATLESAISSGIACAKILSKRQLK</sequence>
<dbReference type="Pfam" id="PF01593">
    <property type="entry name" value="Amino_oxidase"/>
    <property type="match status" value="1"/>
</dbReference>
<dbReference type="PANTHER" id="PTHR42923">
    <property type="entry name" value="PROTOPORPHYRINOGEN OXIDASE"/>
    <property type="match status" value="1"/>
</dbReference>
<keyword evidence="3" id="KW-1185">Reference proteome</keyword>
<dbReference type="OrthoDB" id="7849608at2"/>
<dbReference type="InterPro" id="IPR017830">
    <property type="entry name" value="SQase_HpnE"/>
</dbReference>
<dbReference type="AlphaFoldDB" id="C3X9Q7"/>
<dbReference type="EMBL" id="GG658170">
    <property type="protein sequence ID" value="EEO29933.1"/>
    <property type="molecule type" value="Genomic_DNA"/>
</dbReference>
<evidence type="ECO:0000259" key="1">
    <source>
        <dbReference type="Pfam" id="PF01593"/>
    </source>
</evidence>
<evidence type="ECO:0000313" key="2">
    <source>
        <dbReference type="EMBL" id="EEO29933.1"/>
    </source>
</evidence>
<dbReference type="InterPro" id="IPR002937">
    <property type="entry name" value="Amino_oxidase"/>
</dbReference>
<organism evidence="2 3">
    <name type="scientific">Oxalobacter formigenes OXCC13</name>
    <dbReference type="NCBI Taxonomy" id="556269"/>
    <lineage>
        <taxon>Bacteria</taxon>
        <taxon>Pseudomonadati</taxon>
        <taxon>Pseudomonadota</taxon>
        <taxon>Betaproteobacteria</taxon>
        <taxon>Burkholderiales</taxon>
        <taxon>Oxalobacteraceae</taxon>
        <taxon>Oxalobacter</taxon>
    </lineage>
</organism>
<dbReference type="Gene3D" id="3.50.50.60">
    <property type="entry name" value="FAD/NAD(P)-binding domain"/>
    <property type="match status" value="2"/>
</dbReference>
<dbReference type="PANTHER" id="PTHR42923:SF47">
    <property type="entry name" value="BLR3003 PROTEIN"/>
    <property type="match status" value="1"/>
</dbReference>
<dbReference type="eggNOG" id="COG1232">
    <property type="taxonomic scope" value="Bacteria"/>
</dbReference>
<dbReference type="InterPro" id="IPR036188">
    <property type="entry name" value="FAD/NAD-bd_sf"/>
</dbReference>
<reference evidence="2 3" key="1">
    <citation type="submission" date="2009-02" db="EMBL/GenBank/DDBJ databases">
        <title>The Genome Sequence of Oxalobacter formigenes OXCC13.</title>
        <authorList>
            <consortium name="The Broad Institute Genome Sequencing Platform"/>
            <person name="Ward D."/>
            <person name="Young S.K."/>
            <person name="Kodira C.D."/>
            <person name="Zeng Q."/>
            <person name="Koehrsen M."/>
            <person name="Alvarado L."/>
            <person name="Berlin A."/>
            <person name="Borenstein D."/>
            <person name="Chen Z."/>
            <person name="Engels R."/>
            <person name="Freedman E."/>
            <person name="Gellesch M."/>
            <person name="Goldberg J."/>
            <person name="Griggs A."/>
            <person name="Gujja S."/>
            <person name="Heiman D."/>
            <person name="Hepburn T."/>
            <person name="Howarth C."/>
            <person name="Jen D."/>
            <person name="Larson L."/>
            <person name="Lewis B."/>
            <person name="Mehta T."/>
            <person name="Park D."/>
            <person name="Pearson M."/>
            <person name="Roberts A."/>
            <person name="Saif S."/>
            <person name="Shea T."/>
            <person name="Shenoy N."/>
            <person name="Sisk P."/>
            <person name="Stolte C."/>
            <person name="Sykes S."/>
            <person name="Walk T."/>
            <person name="White J."/>
            <person name="Yandava C."/>
            <person name="Allison M.J."/>
            <person name="Lander E."/>
            <person name="Nusbaum C."/>
            <person name="Galagan J."/>
            <person name="Birren B."/>
        </authorList>
    </citation>
    <scope>NUCLEOTIDE SEQUENCE [LARGE SCALE GENOMIC DNA]</scope>
    <source>
        <strain evidence="2 3">OXCC13</strain>
    </source>
</reference>
<accession>C3X9Q7</accession>
<proteinExistence type="predicted"/>
<dbReference type="InterPro" id="IPR050464">
    <property type="entry name" value="Zeta_carotene_desat/Oxidored"/>
</dbReference>
<name>C3X9Q7_OXAFO</name>